<dbReference type="eggNOG" id="COG0456">
    <property type="taxonomic scope" value="Bacteria"/>
</dbReference>
<dbReference type="HOGENOM" id="CLU_115356_1_0_0"/>
<dbReference type="OrthoDB" id="9789603at2"/>
<protein>
    <submittedName>
        <fullName evidence="2">GCN5-related N-acetyltransferase</fullName>
    </submittedName>
</protein>
<dbReference type="Proteomes" id="UP000005868">
    <property type="component" value="Chromosome"/>
</dbReference>
<dbReference type="Pfam" id="PF13508">
    <property type="entry name" value="Acetyltransf_7"/>
    <property type="match status" value="1"/>
</dbReference>
<dbReference type="PROSITE" id="PS51186">
    <property type="entry name" value="GNAT"/>
    <property type="match status" value="1"/>
</dbReference>
<keyword evidence="3" id="KW-1185">Reference proteome</keyword>
<evidence type="ECO:0000313" key="3">
    <source>
        <dbReference type="Proteomes" id="UP000005868"/>
    </source>
</evidence>
<evidence type="ECO:0000313" key="2">
    <source>
        <dbReference type="EMBL" id="AER66954.1"/>
    </source>
</evidence>
<keyword evidence="2" id="KW-0808">Transferase</keyword>
<gene>
    <name evidence="2" type="ordered locus">Tlie_1223</name>
</gene>
<dbReference type="SUPFAM" id="SSF55729">
    <property type="entry name" value="Acyl-CoA N-acyltransferases (Nat)"/>
    <property type="match status" value="1"/>
</dbReference>
<sequence>MKHNVWEYIEIAKSTEAFTPAEIDVLRDVLEEYQKNPNSGYVLLEEKDGESILGFLIYGPTPMTEASYDLYWIIVGKNHQKCGIGKKLLLEMENDILAEHKKASIRIETSGKNSYANTRLFYESMGYEETGRIKDFYCDGDDLIIYCKKISY</sequence>
<dbReference type="InterPro" id="IPR016181">
    <property type="entry name" value="Acyl_CoA_acyltransferase"/>
</dbReference>
<dbReference type="InterPro" id="IPR000182">
    <property type="entry name" value="GNAT_dom"/>
</dbReference>
<reference evidence="2 3" key="2">
    <citation type="journal article" date="2012" name="Stand. Genomic Sci.">
        <title>Genome sequence of the moderately thermophilic, amino-acid-degrading and sulfur-reducing bacterium Thermovirga lienii type strain (Cas60314(T)).</title>
        <authorList>
            <person name="Goker M."/>
            <person name="Saunders E."/>
            <person name="Lapidus A."/>
            <person name="Nolan M."/>
            <person name="Lucas S."/>
            <person name="Hammon N."/>
            <person name="Deshpande S."/>
            <person name="Cheng J.F."/>
            <person name="Han C."/>
            <person name="Tapia R."/>
            <person name="Goodwin L.A."/>
            <person name="Pitluck S."/>
            <person name="Liolios K."/>
            <person name="Mavromatis K."/>
            <person name="Pagani I."/>
            <person name="Ivanova N."/>
            <person name="Mikhailova N."/>
            <person name="Pati A."/>
            <person name="Chen A."/>
            <person name="Palaniappan K."/>
            <person name="Land M."/>
            <person name="Chang Y.J."/>
            <person name="Jeffries C.D."/>
            <person name="Brambilla E.M."/>
            <person name="Rohde M."/>
            <person name="Spring S."/>
            <person name="Detter J.C."/>
            <person name="Woyke T."/>
            <person name="Bristow J."/>
            <person name="Eisen J.A."/>
            <person name="Markowitz V."/>
            <person name="Hugenholtz P."/>
            <person name="Kyrpides N.C."/>
            <person name="Klenk H.P."/>
        </authorList>
    </citation>
    <scope>NUCLEOTIDE SEQUENCE [LARGE SCALE GENOMIC DNA]</scope>
    <source>
        <strain evidence="3">ATCC BAA-1197 / DSM 17291 / Cas60314</strain>
    </source>
</reference>
<evidence type="ECO:0000259" key="1">
    <source>
        <dbReference type="PROSITE" id="PS51186"/>
    </source>
</evidence>
<reference evidence="3" key="1">
    <citation type="submission" date="2011-10" db="EMBL/GenBank/DDBJ databases">
        <title>The complete genome of chromosome of Thermovirga lienii DSM 17291.</title>
        <authorList>
            <consortium name="US DOE Joint Genome Institute (JGI-PGF)"/>
            <person name="Lucas S."/>
            <person name="Copeland A."/>
            <person name="Lapidus A."/>
            <person name="Glavina del Rio T."/>
            <person name="Dalin E."/>
            <person name="Tice H."/>
            <person name="Bruce D."/>
            <person name="Goodwin L."/>
            <person name="Pitluck S."/>
            <person name="Peters L."/>
            <person name="Mikhailova N."/>
            <person name="Saunders E."/>
            <person name="Kyrpides N."/>
            <person name="Mavromatis K."/>
            <person name="Ivanova N."/>
            <person name="Last F.I."/>
            <person name="Brettin T."/>
            <person name="Detter J.C."/>
            <person name="Han C."/>
            <person name="Larimer F."/>
            <person name="Land M."/>
            <person name="Hauser L."/>
            <person name="Markowitz V."/>
            <person name="Cheng J.-F."/>
            <person name="Hugenholtz P."/>
            <person name="Woyke T."/>
            <person name="Wu D."/>
            <person name="Spring S."/>
            <person name="Schroeder M."/>
            <person name="Brambilla E.-M."/>
            <person name="Klenk H.-P."/>
            <person name="Eisen J.A."/>
        </authorList>
    </citation>
    <scope>NUCLEOTIDE SEQUENCE [LARGE SCALE GENOMIC DNA]</scope>
    <source>
        <strain evidence="3">ATCC BAA-1197 / DSM 17291 / Cas60314</strain>
    </source>
</reference>
<dbReference type="Gene3D" id="3.40.630.30">
    <property type="match status" value="1"/>
</dbReference>
<dbReference type="STRING" id="580340.Tlie_1223"/>
<dbReference type="EMBL" id="CP003096">
    <property type="protein sequence ID" value="AER66954.1"/>
    <property type="molecule type" value="Genomic_DNA"/>
</dbReference>
<organism evidence="2 3">
    <name type="scientific">Thermovirga lienii (strain ATCC BAA-1197 / DSM 17291 / Cas60314)</name>
    <dbReference type="NCBI Taxonomy" id="580340"/>
    <lineage>
        <taxon>Bacteria</taxon>
        <taxon>Thermotogati</taxon>
        <taxon>Synergistota</taxon>
        <taxon>Synergistia</taxon>
        <taxon>Synergistales</taxon>
        <taxon>Thermovirgaceae</taxon>
        <taxon>Thermovirga</taxon>
    </lineage>
</organism>
<feature type="domain" description="N-acetyltransferase" evidence="1">
    <location>
        <begin position="1"/>
        <end position="148"/>
    </location>
</feature>
<name>G7V5P4_THELD</name>
<accession>G7V5P4</accession>
<dbReference type="GO" id="GO:0016747">
    <property type="term" value="F:acyltransferase activity, transferring groups other than amino-acyl groups"/>
    <property type="evidence" value="ECO:0007669"/>
    <property type="project" value="InterPro"/>
</dbReference>
<dbReference type="AlphaFoldDB" id="G7V5P4"/>
<proteinExistence type="predicted"/>
<dbReference type="CDD" id="cd04301">
    <property type="entry name" value="NAT_SF"/>
    <property type="match status" value="1"/>
</dbReference>
<dbReference type="KEGG" id="tli:Tlie_1223"/>